<keyword evidence="1" id="KW-0456">Lyase</keyword>
<reference evidence="7" key="1">
    <citation type="journal article" date="2019" name="Int. J. Syst. Evol. Microbiol.">
        <title>The Global Catalogue of Microorganisms (GCM) 10K type strain sequencing project: providing services to taxonomists for standard genome sequencing and annotation.</title>
        <authorList>
            <consortium name="The Broad Institute Genomics Platform"/>
            <consortium name="The Broad Institute Genome Sequencing Center for Infectious Disease"/>
            <person name="Wu L."/>
            <person name="Ma J."/>
        </authorList>
    </citation>
    <scope>NUCLEOTIDE SEQUENCE [LARGE SCALE GENOMIC DNA]</scope>
    <source>
        <strain evidence="7">CGMCC 1.13574</strain>
    </source>
</reference>
<dbReference type="InterPro" id="IPR034718">
    <property type="entry name" value="RlpA"/>
</dbReference>
<keyword evidence="7" id="KW-1185">Reference proteome</keyword>
<gene>
    <name evidence="6" type="ORF">ACFO3Q_13580</name>
</gene>
<dbReference type="Pfam" id="PF03330">
    <property type="entry name" value="DPBB_1"/>
    <property type="match status" value="1"/>
</dbReference>
<feature type="domain" description="RlpA-like protein double-psi beta-barrel" evidence="5">
    <location>
        <begin position="128"/>
        <end position="217"/>
    </location>
</feature>
<dbReference type="InterPro" id="IPR009009">
    <property type="entry name" value="RlpA-like_DPBB"/>
</dbReference>
<evidence type="ECO:0000256" key="4">
    <source>
        <dbReference type="SAM" id="MobiDB-lite"/>
    </source>
</evidence>
<dbReference type="InterPro" id="IPR012997">
    <property type="entry name" value="RplA"/>
</dbReference>
<dbReference type="PANTHER" id="PTHR34183">
    <property type="entry name" value="ENDOLYTIC PEPTIDOGLYCAN TRANSGLYCOSYLASE RLPA"/>
    <property type="match status" value="1"/>
</dbReference>
<proteinExistence type="inferred from homology"/>
<feature type="compositionally biased region" description="Low complexity" evidence="4">
    <location>
        <begin position="237"/>
        <end position="269"/>
    </location>
</feature>
<evidence type="ECO:0000313" key="6">
    <source>
        <dbReference type="EMBL" id="MFC4729200.1"/>
    </source>
</evidence>
<comment type="caution">
    <text evidence="6">The sequence shown here is derived from an EMBL/GenBank/DDBJ whole genome shotgun (WGS) entry which is preliminary data.</text>
</comment>
<evidence type="ECO:0000256" key="3">
    <source>
        <dbReference type="RuleBase" id="RU003495"/>
    </source>
</evidence>
<dbReference type="RefSeq" id="WP_377005273.1">
    <property type="nucleotide sequence ID" value="NZ_JBHSGG010000039.1"/>
</dbReference>
<comment type="similarity">
    <text evidence="3">Belongs to the RlpA family.</text>
</comment>
<dbReference type="HAMAP" id="MF_02071">
    <property type="entry name" value="RlpA"/>
    <property type="match status" value="1"/>
</dbReference>
<evidence type="ECO:0000259" key="5">
    <source>
        <dbReference type="Pfam" id="PF03330"/>
    </source>
</evidence>
<dbReference type="SUPFAM" id="SSF50685">
    <property type="entry name" value="Barwin-like endoglucanases"/>
    <property type="match status" value="1"/>
</dbReference>
<feature type="non-terminal residue" evidence="6">
    <location>
        <position position="275"/>
    </location>
</feature>
<sequence length="275" mass="29350">MPGGSFVRVALVVLLALALAACGGRKTRPGSVPQPLGEGAPARVTPLAAGEDPCAVVLQHDERWYTPGGLYAPHIRDGRPSVQLDVANLPEPVPQLEPLSRYGNRSPYTVLGKSYTVMDERARSRYRERGIASWYGTKFHGRQTSSLEPYDMCQFSAAHKSLPLPSYALVTNLENGKDVIVRVNDRGPFHEGRVIDLSYAAALRIGVYARGTAQVEVQAIDPNDRRWQRFLAARGVGAPAASPRRAPAAAPSAATPPVQAPPTAVAAAPALPPPA</sequence>
<dbReference type="Proteomes" id="UP001595892">
    <property type="component" value="Unassembled WGS sequence"/>
</dbReference>
<dbReference type="NCBIfam" id="TIGR00413">
    <property type="entry name" value="rlpA"/>
    <property type="match status" value="1"/>
</dbReference>
<accession>A0ABV9NQ29</accession>
<dbReference type="InterPro" id="IPR036908">
    <property type="entry name" value="RlpA-like_sf"/>
</dbReference>
<organism evidence="6 7">
    <name type="scientific">Coralloluteibacterium thermophilum</name>
    <dbReference type="NCBI Taxonomy" id="2707049"/>
    <lineage>
        <taxon>Bacteria</taxon>
        <taxon>Pseudomonadati</taxon>
        <taxon>Pseudomonadota</taxon>
        <taxon>Gammaproteobacteria</taxon>
        <taxon>Lysobacterales</taxon>
        <taxon>Lysobacteraceae</taxon>
        <taxon>Coralloluteibacterium</taxon>
    </lineage>
</organism>
<dbReference type="PANTHER" id="PTHR34183:SF1">
    <property type="entry name" value="ENDOLYTIC PEPTIDOGLYCAN TRANSGLYCOSYLASE RLPA"/>
    <property type="match status" value="1"/>
</dbReference>
<keyword evidence="2" id="KW-0961">Cell wall biogenesis/degradation</keyword>
<evidence type="ECO:0000256" key="1">
    <source>
        <dbReference type="ARBA" id="ARBA00023239"/>
    </source>
</evidence>
<feature type="region of interest" description="Disordered" evidence="4">
    <location>
        <begin position="237"/>
        <end position="275"/>
    </location>
</feature>
<dbReference type="CDD" id="cd22268">
    <property type="entry name" value="DPBB_RlpA-like"/>
    <property type="match status" value="1"/>
</dbReference>
<dbReference type="Gene3D" id="2.40.40.10">
    <property type="entry name" value="RlpA-like domain"/>
    <property type="match status" value="1"/>
</dbReference>
<evidence type="ECO:0000256" key="2">
    <source>
        <dbReference type="ARBA" id="ARBA00023316"/>
    </source>
</evidence>
<name>A0ABV9NQ29_9GAMM</name>
<protein>
    <submittedName>
        <fullName evidence="6">Septal ring lytic transglycosylase RlpA family protein</fullName>
    </submittedName>
</protein>
<evidence type="ECO:0000313" key="7">
    <source>
        <dbReference type="Proteomes" id="UP001595892"/>
    </source>
</evidence>
<dbReference type="EMBL" id="JBHSGG010000039">
    <property type="protein sequence ID" value="MFC4729200.1"/>
    <property type="molecule type" value="Genomic_DNA"/>
</dbReference>